<proteinExistence type="inferred from homology"/>
<sequence length="474" mass="49975">MTTPLFLWPATRMAEAIRTGEVSARECVQAALSRVESLNPRLNAVVQFMAEDAIRQADEADRAARSGAEVGPLHGVPITIKVNVDQKGYATTNGVVALRDAIAKEDSPQVASLKAAGAIVIGRTNTPAFSMRWFTDNALHGRTVNPWSPAVTPGGSSGGAGVAVATGMGAIGHGNDYGGSIRYPAYCCGVAGLRPSAGRVAAYNPSSTVERSLTSQMMSVQGPLARCVADLGLALRAMARPDPRDPGYVPAPLDHAGSFRSGKRVAVFRGTDPGSTNPASLVALDRAAAALAEDGYVIEDAAPPHFDDSAALWAALVFNDLSGAAFEKMSELGDEALRRTLAYSVGVTKTLDREAWAACFARRFTLAREWSLFLNAYDVLLTPVSFAPPFPVDLDVRSQEDCVATLRDQAPLLPAALFGLPALSIPTGVVDGLPTGVQIIADRFREDLCLMAGETIERAVGPVWPELYAREAGV</sequence>
<evidence type="ECO:0000256" key="1">
    <source>
        <dbReference type="ARBA" id="ARBA00009199"/>
    </source>
</evidence>
<dbReference type="Pfam" id="PF01425">
    <property type="entry name" value="Amidase"/>
    <property type="match status" value="1"/>
</dbReference>
<evidence type="ECO:0000259" key="2">
    <source>
        <dbReference type="Pfam" id="PF01425"/>
    </source>
</evidence>
<gene>
    <name evidence="3" type="ORF">ANI02nite_07350</name>
</gene>
<dbReference type="Proteomes" id="UP000321635">
    <property type="component" value="Unassembled WGS sequence"/>
</dbReference>
<dbReference type="AlphaFoldDB" id="A0A511X7E8"/>
<comment type="similarity">
    <text evidence="1">Belongs to the amidase family.</text>
</comment>
<protein>
    <submittedName>
        <fullName evidence="3">Amidase</fullName>
    </submittedName>
</protein>
<comment type="caution">
    <text evidence="3">The sequence shown here is derived from an EMBL/GenBank/DDBJ whole genome shotgun (WGS) entry which is preliminary data.</text>
</comment>
<evidence type="ECO:0000313" key="3">
    <source>
        <dbReference type="EMBL" id="GEN58851.1"/>
    </source>
</evidence>
<evidence type="ECO:0000313" key="4">
    <source>
        <dbReference type="Proteomes" id="UP000321635"/>
    </source>
</evidence>
<dbReference type="PANTHER" id="PTHR11895:SF7">
    <property type="entry name" value="GLUTAMYL-TRNA(GLN) AMIDOTRANSFERASE SUBUNIT A, MITOCHONDRIAL"/>
    <property type="match status" value="1"/>
</dbReference>
<dbReference type="Gene3D" id="3.90.1300.10">
    <property type="entry name" value="Amidase signature (AS) domain"/>
    <property type="match status" value="1"/>
</dbReference>
<dbReference type="PROSITE" id="PS00571">
    <property type="entry name" value="AMIDASES"/>
    <property type="match status" value="1"/>
</dbReference>
<organism evidence="3 4">
    <name type="scientific">Acetobacter nitrogenifigens DSM 23921 = NBRC 105050</name>
    <dbReference type="NCBI Taxonomy" id="1120919"/>
    <lineage>
        <taxon>Bacteria</taxon>
        <taxon>Pseudomonadati</taxon>
        <taxon>Pseudomonadota</taxon>
        <taxon>Alphaproteobacteria</taxon>
        <taxon>Acetobacterales</taxon>
        <taxon>Acetobacteraceae</taxon>
        <taxon>Acetobacter</taxon>
    </lineage>
</organism>
<dbReference type="PANTHER" id="PTHR11895">
    <property type="entry name" value="TRANSAMIDASE"/>
    <property type="match status" value="1"/>
</dbReference>
<keyword evidence="4" id="KW-1185">Reference proteome</keyword>
<feature type="domain" description="Amidase" evidence="2">
    <location>
        <begin position="26"/>
        <end position="450"/>
    </location>
</feature>
<name>A0A511X7E8_9PROT</name>
<accession>A0A511X7E8</accession>
<dbReference type="EMBL" id="BJYF01000003">
    <property type="protein sequence ID" value="GEN58851.1"/>
    <property type="molecule type" value="Genomic_DNA"/>
</dbReference>
<dbReference type="NCBIfam" id="NF005687">
    <property type="entry name" value="PRK07487.1"/>
    <property type="match status" value="1"/>
</dbReference>
<dbReference type="SUPFAM" id="SSF75304">
    <property type="entry name" value="Amidase signature (AS) enzymes"/>
    <property type="match status" value="1"/>
</dbReference>
<dbReference type="STRING" id="1120919.GCA_000429165_00756"/>
<dbReference type="InterPro" id="IPR023631">
    <property type="entry name" value="Amidase_dom"/>
</dbReference>
<reference evidence="3 4" key="1">
    <citation type="submission" date="2019-07" db="EMBL/GenBank/DDBJ databases">
        <title>Whole genome shotgun sequence of Acetobacter nitrogenifigens NBRC 105050.</title>
        <authorList>
            <person name="Hosoyama A."/>
            <person name="Uohara A."/>
            <person name="Ohji S."/>
            <person name="Ichikawa N."/>
        </authorList>
    </citation>
    <scope>NUCLEOTIDE SEQUENCE [LARGE SCALE GENOMIC DNA]</scope>
    <source>
        <strain evidence="3 4">NBRC 105050</strain>
    </source>
</reference>
<dbReference type="InterPro" id="IPR000120">
    <property type="entry name" value="Amidase"/>
</dbReference>
<dbReference type="GO" id="GO:0003824">
    <property type="term" value="F:catalytic activity"/>
    <property type="evidence" value="ECO:0007669"/>
    <property type="project" value="InterPro"/>
</dbReference>
<dbReference type="InterPro" id="IPR020556">
    <property type="entry name" value="Amidase_CS"/>
</dbReference>
<dbReference type="RefSeq" id="WP_026396922.1">
    <property type="nucleotide sequence ID" value="NZ_AUBI01000002.1"/>
</dbReference>
<dbReference type="OrthoDB" id="9811471at2"/>
<dbReference type="InterPro" id="IPR036928">
    <property type="entry name" value="AS_sf"/>
</dbReference>